<keyword evidence="2" id="KW-1185">Reference proteome</keyword>
<evidence type="ECO:0000313" key="2">
    <source>
        <dbReference type="Proteomes" id="UP001144978"/>
    </source>
</evidence>
<proteinExistence type="predicted"/>
<gene>
    <name evidence="1" type="ORF">NUW54_g12321</name>
</gene>
<organism evidence="1 2">
    <name type="scientific">Trametes sanguinea</name>
    <dbReference type="NCBI Taxonomy" id="158606"/>
    <lineage>
        <taxon>Eukaryota</taxon>
        <taxon>Fungi</taxon>
        <taxon>Dikarya</taxon>
        <taxon>Basidiomycota</taxon>
        <taxon>Agaricomycotina</taxon>
        <taxon>Agaricomycetes</taxon>
        <taxon>Polyporales</taxon>
        <taxon>Polyporaceae</taxon>
        <taxon>Trametes</taxon>
    </lineage>
</organism>
<comment type="caution">
    <text evidence="1">The sequence shown here is derived from an EMBL/GenBank/DDBJ whole genome shotgun (WGS) entry which is preliminary data.</text>
</comment>
<accession>A0ACC1MZM1</accession>
<protein>
    <submittedName>
        <fullName evidence="1">Uncharacterized protein</fullName>
    </submittedName>
</protein>
<name>A0ACC1MZM1_9APHY</name>
<dbReference type="Proteomes" id="UP001144978">
    <property type="component" value="Unassembled WGS sequence"/>
</dbReference>
<dbReference type="EMBL" id="JANSHE010005199">
    <property type="protein sequence ID" value="KAJ2972208.1"/>
    <property type="molecule type" value="Genomic_DNA"/>
</dbReference>
<sequence>MVQELAGLSLRTSTPEPETTQSALEVMATIHDEHSARRHSPARKYRQTRFPPGAPRPFTNRPPFRPCGPWTRVDVADERFPLPRPKSGHSRSASLPHDPHHPNQDKLPSQIQSSSHALVHRHALPPPALLTHNAPCPSPELRISLCPAAPPALSPILLSFSSDFWRFTAFVNATSSSIALASCTSHCSVAYAVDASLMVLARTVCLAALSCDVIDNSDPHILYEGLWTPYTQLGSAEDHQGTLAFSNESQATATFQFTGTSVAVYGAVKPVGMWQMQSVYFLDALGNGTYQPNPVVSSEQHHVLFYASHQLAYGPHTLVIENEGEQFWFDYIVVGGQGDGPATSSERIERAASVVVAVDASFFRQICVDISIQRKCFDSLWRIAED</sequence>
<reference evidence="1" key="1">
    <citation type="submission" date="2022-08" db="EMBL/GenBank/DDBJ databases">
        <title>Genome Sequence of Pycnoporus sanguineus.</title>
        <authorList>
            <person name="Buettner E."/>
        </authorList>
    </citation>
    <scope>NUCLEOTIDE SEQUENCE</scope>
    <source>
        <strain evidence="1">CG-C14</strain>
    </source>
</reference>
<evidence type="ECO:0000313" key="1">
    <source>
        <dbReference type="EMBL" id="KAJ2972208.1"/>
    </source>
</evidence>